<gene>
    <name evidence="4" type="ORF">EXIGLDRAFT_680568</name>
</gene>
<dbReference type="GO" id="GO:0016491">
    <property type="term" value="F:oxidoreductase activity"/>
    <property type="evidence" value="ECO:0007669"/>
    <property type="project" value="UniProtKB-KW"/>
</dbReference>
<evidence type="ECO:0000313" key="5">
    <source>
        <dbReference type="Proteomes" id="UP000077266"/>
    </source>
</evidence>
<dbReference type="SUPFAM" id="SSF51735">
    <property type="entry name" value="NAD(P)-binding Rossmann-fold domains"/>
    <property type="match status" value="1"/>
</dbReference>
<dbReference type="OrthoDB" id="1274115at2759"/>
<comment type="similarity">
    <text evidence="1 3">Belongs to the short-chain dehydrogenases/reductases (SDR) family.</text>
</comment>
<accession>A0A165EFM3</accession>
<dbReference type="STRING" id="1314781.A0A165EFM3"/>
<dbReference type="Pfam" id="PF00106">
    <property type="entry name" value="adh_short"/>
    <property type="match status" value="1"/>
</dbReference>
<dbReference type="AlphaFoldDB" id="A0A165EFM3"/>
<name>A0A165EFM3_EXIGL</name>
<dbReference type="InterPro" id="IPR002347">
    <property type="entry name" value="SDR_fam"/>
</dbReference>
<dbReference type="PANTHER" id="PTHR43976">
    <property type="entry name" value="SHORT CHAIN DEHYDROGENASE"/>
    <property type="match status" value="1"/>
</dbReference>
<dbReference type="Gene3D" id="3.40.50.720">
    <property type="entry name" value="NAD(P)-binding Rossmann-like Domain"/>
    <property type="match status" value="1"/>
</dbReference>
<dbReference type="InterPro" id="IPR051911">
    <property type="entry name" value="SDR_oxidoreductase"/>
</dbReference>
<dbReference type="InterPro" id="IPR036291">
    <property type="entry name" value="NAD(P)-bd_dom_sf"/>
</dbReference>
<evidence type="ECO:0000313" key="4">
    <source>
        <dbReference type="EMBL" id="KZV86826.1"/>
    </source>
</evidence>
<dbReference type="Proteomes" id="UP000077266">
    <property type="component" value="Unassembled WGS sequence"/>
</dbReference>
<dbReference type="EMBL" id="KV426143">
    <property type="protein sequence ID" value="KZV86826.1"/>
    <property type="molecule type" value="Genomic_DNA"/>
</dbReference>
<dbReference type="PANTHER" id="PTHR43976:SF16">
    <property type="entry name" value="SHORT-CHAIN DEHYDROGENASE_REDUCTASE FAMILY PROTEIN"/>
    <property type="match status" value="1"/>
</dbReference>
<keyword evidence="5" id="KW-1185">Reference proteome</keyword>
<protein>
    <submittedName>
        <fullName evidence="4">NAD(P)-binding protein</fullName>
    </submittedName>
</protein>
<dbReference type="CDD" id="cd05374">
    <property type="entry name" value="17beta-HSD-like_SDR_c"/>
    <property type="match status" value="1"/>
</dbReference>
<dbReference type="PRINTS" id="PR00080">
    <property type="entry name" value="SDRFAMILY"/>
</dbReference>
<evidence type="ECO:0000256" key="3">
    <source>
        <dbReference type="RuleBase" id="RU000363"/>
    </source>
</evidence>
<dbReference type="PRINTS" id="PR00081">
    <property type="entry name" value="GDHRDH"/>
</dbReference>
<keyword evidence="2" id="KW-0560">Oxidoreductase</keyword>
<organism evidence="4 5">
    <name type="scientific">Exidia glandulosa HHB12029</name>
    <dbReference type="NCBI Taxonomy" id="1314781"/>
    <lineage>
        <taxon>Eukaryota</taxon>
        <taxon>Fungi</taxon>
        <taxon>Dikarya</taxon>
        <taxon>Basidiomycota</taxon>
        <taxon>Agaricomycotina</taxon>
        <taxon>Agaricomycetes</taxon>
        <taxon>Auriculariales</taxon>
        <taxon>Exidiaceae</taxon>
        <taxon>Exidia</taxon>
    </lineage>
</organism>
<evidence type="ECO:0000256" key="1">
    <source>
        <dbReference type="ARBA" id="ARBA00006484"/>
    </source>
</evidence>
<proteinExistence type="inferred from homology"/>
<reference evidence="4 5" key="1">
    <citation type="journal article" date="2016" name="Mol. Biol. Evol.">
        <title>Comparative Genomics of Early-Diverging Mushroom-Forming Fungi Provides Insights into the Origins of Lignocellulose Decay Capabilities.</title>
        <authorList>
            <person name="Nagy L.G."/>
            <person name="Riley R."/>
            <person name="Tritt A."/>
            <person name="Adam C."/>
            <person name="Daum C."/>
            <person name="Floudas D."/>
            <person name="Sun H."/>
            <person name="Yadav J.S."/>
            <person name="Pangilinan J."/>
            <person name="Larsson K.H."/>
            <person name="Matsuura K."/>
            <person name="Barry K."/>
            <person name="Labutti K."/>
            <person name="Kuo R."/>
            <person name="Ohm R.A."/>
            <person name="Bhattacharya S.S."/>
            <person name="Shirouzu T."/>
            <person name="Yoshinaga Y."/>
            <person name="Martin F.M."/>
            <person name="Grigoriev I.V."/>
            <person name="Hibbett D.S."/>
        </authorList>
    </citation>
    <scope>NUCLEOTIDE SEQUENCE [LARGE SCALE GENOMIC DNA]</scope>
    <source>
        <strain evidence="4 5">HHB12029</strain>
    </source>
</reference>
<sequence length="352" mass="38347">MSKIWLITGANSGLGLALAKYVLAKGCKVVVTARDTAKLPSSLSAAKAVALDLNWPDERIKAAGVEAWKAYGHIDVVANNAGYSLTGPVEILRADDIQAQFKSNVFGQLSLIQALIPLMRERGSGIFYNFSSIAGFAGNSPFGAYNASKAALEAFTEALTKEIVPFGLRAYIVEPGFFPTNFLTMAKSTENEAFKTLYPQFEGITEKYHAIHVKDGQVGDVDKLSARLFEVSEKPLAEGWTRIPLGPDCGQRLLAKLDVIRENVEGTYPPPFAHLINDPKRGVHPDFGVGSRIRSAASRIQPGPSRIRPPPSRFHVIFSSNSETLSRGNYIVSRSLMCYLCGPSCGIRLERR</sequence>
<evidence type="ECO:0000256" key="2">
    <source>
        <dbReference type="ARBA" id="ARBA00023002"/>
    </source>
</evidence>
<dbReference type="InParanoid" id="A0A165EFM3"/>